<feature type="domain" description="Alpha-L-rhamnosidase six-hairpin glycosidase" evidence="2">
    <location>
        <begin position="406"/>
        <end position="652"/>
    </location>
</feature>
<dbReference type="PANTHER" id="PTHR34987">
    <property type="entry name" value="C, PUTATIVE (AFU_ORTHOLOGUE AFUA_3G02880)-RELATED"/>
    <property type="match status" value="1"/>
</dbReference>
<dbReference type="GO" id="GO:0005975">
    <property type="term" value="P:carbohydrate metabolic process"/>
    <property type="evidence" value="ECO:0007669"/>
    <property type="project" value="InterPro"/>
</dbReference>
<name>A0A081B1Q5_PHYNI</name>
<keyword evidence="1" id="KW-0732">Signal</keyword>
<sequence>MRSIGLALLLAPALAELCLADNLDKYGIFTPKKIALSSVPSMDGQSYSGGFTLSTDEPLATLDYNYEVAGLPYFVVSSVSNGPVEVEVKYAEQFPALSLNYSDGPSQFTTSIANSRRVETHRFTEDEIGATITSILSQPGQRWQSLRLLTGDSITFETVGLQASVEVIDDLTALPGKFSSSNAKYDEIWKLGARAVTAACLDAGSQVPSWSSSEENGTFVPGTRPGISYRTWNLTDYVLTFDSQIIRGGAGYTIAYDLTGNRDGVQIHLASEYPNDTTFSNINTTLFPANTVTLAYGYDFANATSMTSYILGQYDVPFNVKENVWYPVEIRVNATAGNIVFSIDGQQVFDIILTEMGFTDSQLSFYGYASRGEGAIGFGGWQDQASYVRNVTATSLSDSSKVLYSNPMTDESVVVPEFGGQSNAYGVCMDGAKRDRYVWLGDFYHTTRIMGVANSKPEQIAGTWEFLFEYQAATGQMAGFVPISYQSPMPTPEVFLNDAGTVDAYYNFPDYVILGMIGLVSYMDYYDDDAFVKAHWEEFTRAMTWLIGNQGSNGLIDLTKYVVVFLGPGAGMAVNAAAVQCLDGMAGVARAVGDLESANSWLPVAASVKTAINELFWNDALGNYAVDLSTPEVYGVSATAFALTSGVANETQTKLIVDGLEGLRQGPGYLDSSNTANTTHISPNTNGFLLDALLQHGYTDQAVFLLDNLWDAMISNENYRSGASWEYVAQSLEPGIDLFTSLSHPWGGAPTYAFTNYVAGIRPVEFGFRRWIVNPLVSGLNVTSANATVNTPYGDLSAAWELVDSQLSVTITAPVGTDGTFEVAQPSSSTGIYETHIAGTGEAITISVQLLVEDSR</sequence>
<reference evidence="4 5" key="1">
    <citation type="submission" date="2013-11" db="EMBL/GenBank/DDBJ databases">
        <title>The Genome Sequence of Phytophthora parasitica P1976.</title>
        <authorList>
            <consortium name="The Broad Institute Genomics Platform"/>
            <person name="Russ C."/>
            <person name="Tyler B."/>
            <person name="Panabieres F."/>
            <person name="Shan W."/>
            <person name="Tripathy S."/>
            <person name="Grunwald N."/>
            <person name="Machado M."/>
            <person name="Johnson C.S."/>
            <person name="Walker B."/>
            <person name="Young S."/>
            <person name="Zeng Q."/>
            <person name="Gargeya S."/>
            <person name="Fitzgerald M."/>
            <person name="Haas B."/>
            <person name="Abouelleil A."/>
            <person name="Allen A.W."/>
            <person name="Alvarado L."/>
            <person name="Arachchi H.M."/>
            <person name="Berlin A.M."/>
            <person name="Chapman S.B."/>
            <person name="Gainer-Dewar J."/>
            <person name="Goldberg J."/>
            <person name="Griggs A."/>
            <person name="Gujja S."/>
            <person name="Hansen M."/>
            <person name="Howarth C."/>
            <person name="Imamovic A."/>
            <person name="Ireland A."/>
            <person name="Larimer J."/>
            <person name="McCowan C."/>
            <person name="Murphy C."/>
            <person name="Pearson M."/>
            <person name="Poon T.W."/>
            <person name="Priest M."/>
            <person name="Roberts A."/>
            <person name="Saif S."/>
            <person name="Shea T."/>
            <person name="Sisk P."/>
            <person name="Sykes S."/>
            <person name="Wortman J."/>
            <person name="Nusbaum C."/>
            <person name="Birren B."/>
        </authorList>
    </citation>
    <scope>NUCLEOTIDE SEQUENCE [LARGE SCALE GENOMIC DNA]</scope>
    <source>
        <strain evidence="4 5">P1976</strain>
    </source>
</reference>
<organism evidence="4 5">
    <name type="scientific">Phytophthora nicotianae P1976</name>
    <dbReference type="NCBI Taxonomy" id="1317066"/>
    <lineage>
        <taxon>Eukaryota</taxon>
        <taxon>Sar</taxon>
        <taxon>Stramenopiles</taxon>
        <taxon>Oomycota</taxon>
        <taxon>Peronosporomycetes</taxon>
        <taxon>Peronosporales</taxon>
        <taxon>Peronosporaceae</taxon>
        <taxon>Phytophthora</taxon>
    </lineage>
</organism>
<evidence type="ECO:0000313" key="5">
    <source>
        <dbReference type="Proteomes" id="UP000028582"/>
    </source>
</evidence>
<gene>
    <name evidence="4" type="ORF">F444_01092</name>
</gene>
<dbReference type="Gene3D" id="1.50.10.10">
    <property type="match status" value="1"/>
</dbReference>
<dbReference type="Pfam" id="PF17390">
    <property type="entry name" value="Bac_rhamnosid_C"/>
    <property type="match status" value="1"/>
</dbReference>
<comment type="caution">
    <text evidence="4">The sequence shown here is derived from an EMBL/GenBank/DDBJ whole genome shotgun (WGS) entry which is preliminary data.</text>
</comment>
<evidence type="ECO:0000256" key="1">
    <source>
        <dbReference type="SAM" id="SignalP"/>
    </source>
</evidence>
<dbReference type="InterPro" id="IPR035398">
    <property type="entry name" value="Bac_rhamnosid_C"/>
</dbReference>
<evidence type="ECO:0000259" key="3">
    <source>
        <dbReference type="Pfam" id="PF17390"/>
    </source>
</evidence>
<proteinExistence type="predicted"/>
<dbReference type="SUPFAM" id="SSF48208">
    <property type="entry name" value="Six-hairpin glycosidases"/>
    <property type="match status" value="1"/>
</dbReference>
<dbReference type="InterPro" id="IPR008928">
    <property type="entry name" value="6-hairpin_glycosidase_sf"/>
</dbReference>
<accession>A0A081B1Q5</accession>
<evidence type="ECO:0000313" key="4">
    <source>
        <dbReference type="EMBL" id="ETO85066.1"/>
    </source>
</evidence>
<feature type="domain" description="Alpha-L-rhamnosidase C-terminal" evidence="3">
    <location>
        <begin position="760"/>
        <end position="823"/>
    </location>
</feature>
<dbReference type="AlphaFoldDB" id="A0A081B1Q5"/>
<evidence type="ECO:0008006" key="6">
    <source>
        <dbReference type="Google" id="ProtNLM"/>
    </source>
</evidence>
<dbReference type="Proteomes" id="UP000028582">
    <property type="component" value="Unassembled WGS sequence"/>
</dbReference>
<protein>
    <recommendedName>
        <fullName evidence="6">Alpha-L-rhamnosidase C-terminal domain-containing protein</fullName>
    </recommendedName>
</protein>
<dbReference type="Pfam" id="PF17389">
    <property type="entry name" value="Bac_rhamnosid6H"/>
    <property type="match status" value="1"/>
</dbReference>
<dbReference type="Gene3D" id="2.60.420.10">
    <property type="entry name" value="Maltose phosphorylase, domain 3"/>
    <property type="match status" value="1"/>
</dbReference>
<dbReference type="InterPro" id="IPR035396">
    <property type="entry name" value="Bac_rhamnosid6H"/>
</dbReference>
<dbReference type="InterPro" id="IPR012341">
    <property type="entry name" value="6hp_glycosidase-like_sf"/>
</dbReference>
<feature type="chain" id="PRO_5001754767" description="Alpha-L-rhamnosidase C-terminal domain-containing protein" evidence="1">
    <location>
        <begin position="21"/>
        <end position="856"/>
    </location>
</feature>
<feature type="signal peptide" evidence="1">
    <location>
        <begin position="1"/>
        <end position="20"/>
    </location>
</feature>
<evidence type="ECO:0000259" key="2">
    <source>
        <dbReference type="Pfam" id="PF17389"/>
    </source>
</evidence>
<dbReference type="OrthoDB" id="10036721at2759"/>
<dbReference type="PANTHER" id="PTHR34987:SF4">
    <property type="entry name" value="ALPHA-L-RHAMNOSIDASE C-TERMINAL DOMAIN-CONTAINING PROTEIN"/>
    <property type="match status" value="1"/>
</dbReference>
<dbReference type="EMBL" id="ANJA01000194">
    <property type="protein sequence ID" value="ETO85066.1"/>
    <property type="molecule type" value="Genomic_DNA"/>
</dbReference>
<dbReference type="Gene3D" id="2.60.120.560">
    <property type="entry name" value="Exo-inulinase, domain 1"/>
    <property type="match status" value="1"/>
</dbReference>